<dbReference type="GeneID" id="20351748"/>
<feature type="compositionally biased region" description="Polar residues" evidence="2">
    <location>
        <begin position="1214"/>
        <end position="1228"/>
    </location>
</feature>
<feature type="region of interest" description="Disordered" evidence="2">
    <location>
        <begin position="1101"/>
        <end position="1241"/>
    </location>
</feature>
<reference evidence="6" key="1">
    <citation type="submission" date="2010-07" db="EMBL/GenBank/DDBJ databases">
        <title>The genome sequence of Gaeumannomyces graminis var. tritici strain R3-111a-1.</title>
        <authorList>
            <consortium name="The Broad Institute Genome Sequencing Platform"/>
            <person name="Ma L.-J."/>
            <person name="Dead R."/>
            <person name="Young S."/>
            <person name="Zeng Q."/>
            <person name="Koehrsen M."/>
            <person name="Alvarado L."/>
            <person name="Berlin A."/>
            <person name="Chapman S.B."/>
            <person name="Chen Z."/>
            <person name="Freedman E."/>
            <person name="Gellesch M."/>
            <person name="Goldberg J."/>
            <person name="Griggs A."/>
            <person name="Gujja S."/>
            <person name="Heilman E.R."/>
            <person name="Heiman D."/>
            <person name="Hepburn T."/>
            <person name="Howarth C."/>
            <person name="Jen D."/>
            <person name="Larson L."/>
            <person name="Mehta T."/>
            <person name="Neiman D."/>
            <person name="Pearson M."/>
            <person name="Roberts A."/>
            <person name="Saif S."/>
            <person name="Shea T."/>
            <person name="Shenoy N."/>
            <person name="Sisk P."/>
            <person name="Stolte C."/>
            <person name="Sykes S."/>
            <person name="Walk T."/>
            <person name="White J."/>
            <person name="Yandava C."/>
            <person name="Haas B."/>
            <person name="Nusbaum C."/>
            <person name="Birren B."/>
        </authorList>
    </citation>
    <scope>NUCLEOTIDE SEQUENCE [LARGE SCALE GENOMIC DNA]</scope>
    <source>
        <strain evidence="6">R3-111a-1</strain>
    </source>
</reference>
<dbReference type="RefSeq" id="XP_009227439.1">
    <property type="nucleotide sequence ID" value="XM_009229175.1"/>
</dbReference>
<feature type="compositionally biased region" description="Acidic residues" evidence="2">
    <location>
        <begin position="1306"/>
        <end position="1318"/>
    </location>
</feature>
<feature type="compositionally biased region" description="Basic and acidic residues" evidence="2">
    <location>
        <begin position="1139"/>
        <end position="1149"/>
    </location>
</feature>
<keyword evidence="1" id="KW-0175">Coiled coil</keyword>
<feature type="compositionally biased region" description="Low complexity" evidence="2">
    <location>
        <begin position="1229"/>
        <end position="1239"/>
    </location>
</feature>
<feature type="region of interest" description="Disordered" evidence="2">
    <location>
        <begin position="1260"/>
        <end position="1285"/>
    </location>
</feature>
<feature type="compositionally biased region" description="Acidic residues" evidence="2">
    <location>
        <begin position="1435"/>
        <end position="1446"/>
    </location>
</feature>
<feature type="compositionally biased region" description="Low complexity" evidence="2">
    <location>
        <begin position="1121"/>
        <end position="1135"/>
    </location>
</feature>
<feature type="compositionally biased region" description="Polar residues" evidence="2">
    <location>
        <begin position="1265"/>
        <end position="1282"/>
    </location>
</feature>
<evidence type="ECO:0000313" key="4">
    <source>
        <dbReference type="EMBL" id="EJT72042.1"/>
    </source>
</evidence>
<gene>
    <name evidence="5" type="primary">20351748</name>
    <name evidence="4" type="ORF">GGTG_11290</name>
</gene>
<reference evidence="5" key="5">
    <citation type="submission" date="2018-04" db="UniProtKB">
        <authorList>
            <consortium name="EnsemblFungi"/>
        </authorList>
    </citation>
    <scope>IDENTIFICATION</scope>
    <source>
        <strain evidence="5">R3-111a-1</strain>
    </source>
</reference>
<dbReference type="EMBL" id="GL385400">
    <property type="protein sequence ID" value="EJT72042.1"/>
    <property type="molecule type" value="Genomic_DNA"/>
</dbReference>
<evidence type="ECO:0000313" key="5">
    <source>
        <dbReference type="EnsemblFungi" id="EJT72042"/>
    </source>
</evidence>
<reference evidence="5" key="4">
    <citation type="journal article" date="2015" name="G3 (Bethesda)">
        <title>Genome sequences of three phytopathogenic species of the Magnaporthaceae family of fungi.</title>
        <authorList>
            <person name="Okagaki L.H."/>
            <person name="Nunes C.C."/>
            <person name="Sailsbery J."/>
            <person name="Clay B."/>
            <person name="Brown D."/>
            <person name="John T."/>
            <person name="Oh Y."/>
            <person name="Young N."/>
            <person name="Fitzgerald M."/>
            <person name="Haas B.J."/>
            <person name="Zeng Q."/>
            <person name="Young S."/>
            <person name="Adiconis X."/>
            <person name="Fan L."/>
            <person name="Levin J.Z."/>
            <person name="Mitchell T.K."/>
            <person name="Okubara P.A."/>
            <person name="Farman M.L."/>
            <person name="Kohn L.M."/>
            <person name="Birren B."/>
            <person name="Ma L.-J."/>
            <person name="Dean R.A."/>
        </authorList>
    </citation>
    <scope>NUCLEOTIDE SEQUENCE</scope>
    <source>
        <strain evidence="5">R3-111a-1</strain>
    </source>
</reference>
<dbReference type="Pfam" id="PF08457">
    <property type="entry name" value="Sfi1"/>
    <property type="match status" value="1"/>
</dbReference>
<feature type="region of interest" description="Disordered" evidence="2">
    <location>
        <begin position="194"/>
        <end position="216"/>
    </location>
</feature>
<evidence type="ECO:0000259" key="3">
    <source>
        <dbReference type="Pfam" id="PF08457"/>
    </source>
</evidence>
<proteinExistence type="predicted"/>
<feature type="region of interest" description="Disordered" evidence="2">
    <location>
        <begin position="1306"/>
        <end position="1446"/>
    </location>
</feature>
<sequence length="1446" mass="159900">MPPKNLLSGRDGRTTPSPASPSRRDQIYSEDDIKVMFLTVKRGQQIQLEDTKGNQTGVSALFVAADEIFPKHNLSPDDPKMSSLLFKIGSKRGVSENLLEKFRSVLDSMGIEVTIDGELFTGVEDVAHLSSPVRVARSIVSVTTPSSVSTNIGRRAVLPIPTNFNGRRRRNSDTTATEALENVAPYTVPPRRRAASLLSSPTSTERPPLTALPPSLGQKELPILSKWLLEAGAQPGPVLHADGPNRPGNLGGSRLRRALSIGDSSLDADEVVPDLSGAEDGMDGNYEGYQASPNQLPLRPGSPVPPEDVSQEADVSRNGETAESGAFGADRGNPRGQLQPSPMSPSPPRSGGGVSRDGGSRHNPDLLGYLYRSHPEGQRQPPSYAAVSNAPQANMPKPSWLQPHFDRLTTQGAAVLPLSESRLEDLELKVRMVEGRQVQASLAEWRESYENLMASVHGMNTWAFTLERRFLLTRTFKLWRGHTWKAIAEGLEQRQRAADAAKEEAEAIRREAEIIRQNAETARQEAEAAIRKAESARREAENARLHERMMRRAARAADLSLLHKAFTHWRAAASHEAERTEIARRHLLRKKVFVAWSEKVSADRTKVKAFAATGLLGAWSNALEQHREVKRFSAQMYPADLAKRCFTKWRREYQSCAAELWYSVRLAEDCVHKWKHETSLCRGLHAAAEADAVHSLRASSIGAWRSMSAETKASTVEASDRLEKRQLSGLLSTWHTQAMLESRLRRALVSREERIKTESLHVWKLNLQAAGTQKQAAQRRSIQGFARHWVLELELKLFRENVDSLTLLSSTYQWVLESRSKLVRRFNRKSTQNSALLNLRAEYAKEKRRRKEHQALAKLCYKATIADAFIGAMSRQLGESQWMEEEARRADSAQVTAQAVQGWAAQTAEHEEMEDAAQRGAFYVGAINCLHAWPRLAKAARQERLRLTYLAFRRNMKIERRAGCLAVWREATYNSAVTAWEFERRRQEQLLDEMVDWLNDWIGETNRMIGMGQTAVEVGTEAAVGAWRGAASRLEATWSDAAAYEAEAVATARLEDWELRLVTIRGREHTASGLAEKNRKRLARQALGFWLGQLSQMRGGSGEQEAALSGGRTPLRSSLRRSQAATAPPAFASSPFFPPRREGGPRQTDEAPPPTVRPRDQRPPRPHSQPDLGYSSTAMSLDSQAHQRQASNNASLGGSYRQPKPPVRLGAGRFSQSTSGPYTPQPSHQQQQQQQQQQQHGYPYTTLAGARDSILAPISERSEGSSRAQASMRHSTTDSNMGPSADRLRSFREKLASASRFADSLAEFDDNGDDDDDNDGRAPSSNSRASRAAGKAPMTAATRPPPVVMDTPTRWTGMPTSLAPSRRGDPGPTTTPMAPLPSPVERQLRREYAPSATMPLPASSSARGGGIARPNKLGRSWAGRPPRVTFSGVDQDSDGESLDDGM</sequence>
<dbReference type="eggNOG" id="KOG4775">
    <property type="taxonomic scope" value="Eukaryota"/>
</dbReference>
<feature type="coiled-coil region" evidence="1">
    <location>
        <begin position="488"/>
        <end position="546"/>
    </location>
</feature>
<name>J3PCS2_GAET3</name>
<dbReference type="OrthoDB" id="5215300at2759"/>
<feature type="compositionally biased region" description="Low complexity" evidence="2">
    <location>
        <begin position="1321"/>
        <end position="1333"/>
    </location>
</feature>
<dbReference type="VEuPathDB" id="FungiDB:GGTG_11290"/>
<dbReference type="EnsemblFungi" id="EJT72042">
    <property type="protein sequence ID" value="EJT72042"/>
    <property type="gene ID" value="GGTG_11290"/>
</dbReference>
<protein>
    <recommendedName>
        <fullName evidence="3">Sfi1 spindle body domain-containing protein</fullName>
    </recommendedName>
</protein>
<reference evidence="4" key="2">
    <citation type="submission" date="2010-07" db="EMBL/GenBank/DDBJ databases">
        <authorList>
            <consortium name="The Broad Institute Genome Sequencing Platform"/>
            <consortium name="Broad Institute Genome Sequencing Center for Infectious Disease"/>
            <person name="Ma L.-J."/>
            <person name="Dead R."/>
            <person name="Young S."/>
            <person name="Zeng Q."/>
            <person name="Koehrsen M."/>
            <person name="Alvarado L."/>
            <person name="Berlin A."/>
            <person name="Chapman S.B."/>
            <person name="Chen Z."/>
            <person name="Freedman E."/>
            <person name="Gellesch M."/>
            <person name="Goldberg J."/>
            <person name="Griggs A."/>
            <person name="Gujja S."/>
            <person name="Heilman E.R."/>
            <person name="Heiman D."/>
            <person name="Hepburn T."/>
            <person name="Howarth C."/>
            <person name="Jen D."/>
            <person name="Larson L."/>
            <person name="Mehta T."/>
            <person name="Neiman D."/>
            <person name="Pearson M."/>
            <person name="Roberts A."/>
            <person name="Saif S."/>
            <person name="Shea T."/>
            <person name="Shenoy N."/>
            <person name="Sisk P."/>
            <person name="Stolte C."/>
            <person name="Sykes S."/>
            <person name="Walk T."/>
            <person name="White J."/>
            <person name="Yandava C."/>
            <person name="Haas B."/>
            <person name="Nusbaum C."/>
            <person name="Birren B."/>
        </authorList>
    </citation>
    <scope>NUCLEOTIDE SEQUENCE</scope>
    <source>
        <strain evidence="4">R3-111a-1</strain>
    </source>
</reference>
<evidence type="ECO:0000256" key="2">
    <source>
        <dbReference type="SAM" id="MobiDB-lite"/>
    </source>
</evidence>
<organism evidence="4">
    <name type="scientific">Gaeumannomyces tritici (strain R3-111a-1)</name>
    <name type="common">Wheat and barley take-all root rot fungus</name>
    <name type="synonym">Gaeumannomyces graminis var. tritici</name>
    <dbReference type="NCBI Taxonomy" id="644352"/>
    <lineage>
        <taxon>Eukaryota</taxon>
        <taxon>Fungi</taxon>
        <taxon>Dikarya</taxon>
        <taxon>Ascomycota</taxon>
        <taxon>Pezizomycotina</taxon>
        <taxon>Sordariomycetes</taxon>
        <taxon>Sordariomycetidae</taxon>
        <taxon>Magnaporthales</taxon>
        <taxon>Magnaporthaceae</taxon>
        <taxon>Gaeumannomyces</taxon>
    </lineage>
</organism>
<feature type="region of interest" description="Disordered" evidence="2">
    <location>
        <begin position="270"/>
        <end position="398"/>
    </location>
</feature>
<keyword evidence="6" id="KW-1185">Reference proteome</keyword>
<accession>J3PCS2</accession>
<dbReference type="HOGENOM" id="CLU_246356_0_0_1"/>
<feature type="domain" description="Sfi1 spindle body" evidence="3">
    <location>
        <begin position="533"/>
        <end position="1093"/>
    </location>
</feature>
<evidence type="ECO:0000313" key="6">
    <source>
        <dbReference type="Proteomes" id="UP000006039"/>
    </source>
</evidence>
<dbReference type="Proteomes" id="UP000006039">
    <property type="component" value="Unassembled WGS sequence"/>
</dbReference>
<feature type="region of interest" description="Disordered" evidence="2">
    <location>
        <begin position="1"/>
        <end position="26"/>
    </location>
</feature>
<dbReference type="STRING" id="644352.J3PCS2"/>
<feature type="compositionally biased region" description="Polar residues" evidence="2">
    <location>
        <begin position="1174"/>
        <end position="1196"/>
    </location>
</feature>
<dbReference type="InterPro" id="IPR013665">
    <property type="entry name" value="Sfi1_dom"/>
</dbReference>
<evidence type="ECO:0000256" key="1">
    <source>
        <dbReference type="SAM" id="Coils"/>
    </source>
</evidence>
<reference evidence="4" key="3">
    <citation type="submission" date="2010-09" db="EMBL/GenBank/DDBJ databases">
        <title>Annotation of Gaeumannomyces graminis var. tritici R3-111a-1.</title>
        <authorList>
            <consortium name="The Broad Institute Genome Sequencing Platform"/>
            <person name="Ma L.-J."/>
            <person name="Dead R."/>
            <person name="Young S.K."/>
            <person name="Zeng Q."/>
            <person name="Gargeya S."/>
            <person name="Fitzgerald M."/>
            <person name="Haas B."/>
            <person name="Abouelleil A."/>
            <person name="Alvarado L."/>
            <person name="Arachchi H.M."/>
            <person name="Berlin A."/>
            <person name="Brown A."/>
            <person name="Chapman S.B."/>
            <person name="Chen Z."/>
            <person name="Dunbar C."/>
            <person name="Freedman E."/>
            <person name="Gearin G."/>
            <person name="Gellesch M."/>
            <person name="Goldberg J."/>
            <person name="Griggs A."/>
            <person name="Gujja S."/>
            <person name="Heiman D."/>
            <person name="Howarth C."/>
            <person name="Larson L."/>
            <person name="Lui A."/>
            <person name="MacDonald P.J.P."/>
            <person name="Mehta T."/>
            <person name="Montmayeur A."/>
            <person name="Murphy C."/>
            <person name="Neiman D."/>
            <person name="Pearson M."/>
            <person name="Priest M."/>
            <person name="Roberts A."/>
            <person name="Saif S."/>
            <person name="Shea T."/>
            <person name="Shenoy N."/>
            <person name="Sisk P."/>
            <person name="Stolte C."/>
            <person name="Sykes S."/>
            <person name="Yandava C."/>
            <person name="Wortman J."/>
            <person name="Nusbaum C."/>
            <person name="Birren B."/>
        </authorList>
    </citation>
    <scope>NUCLEOTIDE SEQUENCE</scope>
    <source>
        <strain evidence="4">R3-111a-1</strain>
    </source>
</reference>